<dbReference type="EMBL" id="UYYB01121575">
    <property type="protein sequence ID" value="VDM83181.1"/>
    <property type="molecule type" value="Genomic_DNA"/>
</dbReference>
<sequence>MQPAFFFALGNSQVQDKTQAREHLRKRGAEIHRILGQLTDGGENRMPNTTLVHRLEHTNHRFVTCRQEFASAAGHMV</sequence>
<organism evidence="1 2">
    <name type="scientific">Strongylus vulgaris</name>
    <name type="common">Blood worm</name>
    <dbReference type="NCBI Taxonomy" id="40348"/>
    <lineage>
        <taxon>Eukaryota</taxon>
        <taxon>Metazoa</taxon>
        <taxon>Ecdysozoa</taxon>
        <taxon>Nematoda</taxon>
        <taxon>Chromadorea</taxon>
        <taxon>Rhabditida</taxon>
        <taxon>Rhabditina</taxon>
        <taxon>Rhabditomorpha</taxon>
        <taxon>Strongyloidea</taxon>
        <taxon>Strongylidae</taxon>
        <taxon>Strongylus</taxon>
    </lineage>
</organism>
<proteinExistence type="predicted"/>
<keyword evidence="2" id="KW-1185">Reference proteome</keyword>
<protein>
    <submittedName>
        <fullName evidence="1">Uncharacterized protein</fullName>
    </submittedName>
</protein>
<gene>
    <name evidence="1" type="ORF">SVUK_LOCUS18179</name>
</gene>
<evidence type="ECO:0000313" key="2">
    <source>
        <dbReference type="Proteomes" id="UP000270094"/>
    </source>
</evidence>
<dbReference type="Proteomes" id="UP000270094">
    <property type="component" value="Unassembled WGS sequence"/>
</dbReference>
<name>A0A3P7JC66_STRVU</name>
<accession>A0A3P7JC66</accession>
<dbReference type="AlphaFoldDB" id="A0A3P7JC66"/>
<reference evidence="1" key="1">
    <citation type="submission" date="2018-11" db="EMBL/GenBank/DDBJ databases">
        <authorList>
            <consortium name="Pathogen Informatics"/>
        </authorList>
    </citation>
    <scope>NUCLEOTIDE SEQUENCE [LARGE SCALE GENOMIC DNA]</scope>
</reference>
<evidence type="ECO:0000313" key="1">
    <source>
        <dbReference type="EMBL" id="VDM83181.1"/>
    </source>
</evidence>